<dbReference type="GO" id="GO:0046872">
    <property type="term" value="F:metal ion binding"/>
    <property type="evidence" value="ECO:0007669"/>
    <property type="project" value="UniProtKB-UniRule"/>
</dbReference>
<gene>
    <name evidence="9" type="ORF">G3O08_10585</name>
</gene>
<feature type="domain" description="Peptidase M3A/M3B catalytic" evidence="8">
    <location>
        <begin position="19"/>
        <end position="159"/>
    </location>
</feature>
<reference evidence="9 10" key="1">
    <citation type="submission" date="2020-02" db="EMBL/GenBank/DDBJ databases">
        <title>Out from the shadows clarifying the taxonomy of the family Cryomorphaceae and related taxa by utilizing the GTDB taxonomic framework.</title>
        <authorList>
            <person name="Bowman J.P."/>
        </authorList>
    </citation>
    <scope>NUCLEOTIDE SEQUENCE [LARGE SCALE GENOMIC DNA]</scope>
    <source>
        <strain evidence="9 10">QSSC 1-22</strain>
    </source>
</reference>
<name>A0A7K3WTF6_9FLAO</name>
<evidence type="ECO:0000313" key="9">
    <source>
        <dbReference type="EMBL" id="NEN23945.1"/>
    </source>
</evidence>
<dbReference type="GO" id="GO:0005829">
    <property type="term" value="C:cytosol"/>
    <property type="evidence" value="ECO:0007669"/>
    <property type="project" value="TreeGrafter"/>
</dbReference>
<evidence type="ECO:0000256" key="6">
    <source>
        <dbReference type="ARBA" id="ARBA00023049"/>
    </source>
</evidence>
<dbReference type="InterPro" id="IPR001567">
    <property type="entry name" value="Pept_M3A_M3B_dom"/>
</dbReference>
<proteinExistence type="inferred from homology"/>
<dbReference type="PANTHER" id="PTHR43660">
    <property type="entry name" value="DIPEPTIDYL CARBOXYPEPTIDASE"/>
    <property type="match status" value="1"/>
</dbReference>
<comment type="cofactor">
    <cofactor evidence="7">
        <name>Zn(2+)</name>
        <dbReference type="ChEBI" id="CHEBI:29105"/>
    </cofactor>
    <text evidence="7">Binds 1 zinc ion.</text>
</comment>
<evidence type="ECO:0000256" key="4">
    <source>
        <dbReference type="ARBA" id="ARBA00022801"/>
    </source>
</evidence>
<dbReference type="Gene3D" id="1.10.1370.10">
    <property type="entry name" value="Neurolysin, domain 3"/>
    <property type="match status" value="1"/>
</dbReference>
<dbReference type="Proteomes" id="UP000486602">
    <property type="component" value="Unassembled WGS sequence"/>
</dbReference>
<evidence type="ECO:0000259" key="8">
    <source>
        <dbReference type="Pfam" id="PF01432"/>
    </source>
</evidence>
<dbReference type="GO" id="GO:0004180">
    <property type="term" value="F:carboxypeptidase activity"/>
    <property type="evidence" value="ECO:0007669"/>
    <property type="project" value="TreeGrafter"/>
</dbReference>
<comment type="caution">
    <text evidence="9">The sequence shown here is derived from an EMBL/GenBank/DDBJ whole genome shotgun (WGS) entry which is preliminary data.</text>
</comment>
<dbReference type="GO" id="GO:0004222">
    <property type="term" value="F:metalloendopeptidase activity"/>
    <property type="evidence" value="ECO:0007669"/>
    <property type="project" value="InterPro"/>
</dbReference>
<keyword evidence="4 7" id="KW-0378">Hydrolase</keyword>
<dbReference type="EMBL" id="JAAGVY010000017">
    <property type="protein sequence ID" value="NEN23945.1"/>
    <property type="molecule type" value="Genomic_DNA"/>
</dbReference>
<accession>A0A7K3WTF6</accession>
<dbReference type="SUPFAM" id="SSF55486">
    <property type="entry name" value="Metalloproteases ('zincins'), catalytic domain"/>
    <property type="match status" value="1"/>
</dbReference>
<keyword evidence="2 7" id="KW-0645">Protease</keyword>
<keyword evidence="10" id="KW-1185">Reference proteome</keyword>
<evidence type="ECO:0000256" key="3">
    <source>
        <dbReference type="ARBA" id="ARBA00022723"/>
    </source>
</evidence>
<keyword evidence="3 7" id="KW-0479">Metal-binding</keyword>
<evidence type="ECO:0000313" key="10">
    <source>
        <dbReference type="Proteomes" id="UP000486602"/>
    </source>
</evidence>
<keyword evidence="5 7" id="KW-0862">Zinc</keyword>
<organism evidence="9 10">
    <name type="scientific">Cryomorpha ignava</name>
    <dbReference type="NCBI Taxonomy" id="101383"/>
    <lineage>
        <taxon>Bacteria</taxon>
        <taxon>Pseudomonadati</taxon>
        <taxon>Bacteroidota</taxon>
        <taxon>Flavobacteriia</taxon>
        <taxon>Flavobacteriales</taxon>
        <taxon>Cryomorphaceae</taxon>
        <taxon>Cryomorpha</taxon>
    </lineage>
</organism>
<dbReference type="AlphaFoldDB" id="A0A7K3WTF6"/>
<dbReference type="Pfam" id="PF01432">
    <property type="entry name" value="Peptidase_M3"/>
    <property type="match status" value="1"/>
</dbReference>
<evidence type="ECO:0000256" key="7">
    <source>
        <dbReference type="RuleBase" id="RU003435"/>
    </source>
</evidence>
<dbReference type="InterPro" id="IPR045090">
    <property type="entry name" value="Pept_M3A_M3B"/>
</dbReference>
<evidence type="ECO:0000256" key="1">
    <source>
        <dbReference type="ARBA" id="ARBA00006040"/>
    </source>
</evidence>
<dbReference type="InterPro" id="IPR024077">
    <property type="entry name" value="Neurolysin/TOP_dom2"/>
</dbReference>
<protein>
    <submittedName>
        <fullName evidence="9">M3 family metallopeptidase</fullName>
    </submittedName>
</protein>
<dbReference type="PANTHER" id="PTHR43660:SF1">
    <property type="entry name" value="DIPEPTIDYL CARBOXYPEPTIDASE"/>
    <property type="match status" value="1"/>
</dbReference>
<dbReference type="GO" id="GO:0006508">
    <property type="term" value="P:proteolysis"/>
    <property type="evidence" value="ECO:0007669"/>
    <property type="project" value="UniProtKB-KW"/>
</dbReference>
<sequence length="163" mass="18712">MKFISIINLKSEIKNLPSHSHTFNQGFALTELLAAASLDMEWHTVNANNTIKSVDEFEKAALKRTKLDGYEIPPRCRSCYFSHIWGGGYGAGYYAYLWAEMLDDDTFAWFESNGGMSRKNGQRYRDMILSLGNTLDYNKMFKDFTGRDPEIEPMLKDRGLVSR</sequence>
<evidence type="ECO:0000256" key="5">
    <source>
        <dbReference type="ARBA" id="ARBA00022833"/>
    </source>
</evidence>
<evidence type="ECO:0000256" key="2">
    <source>
        <dbReference type="ARBA" id="ARBA00022670"/>
    </source>
</evidence>
<comment type="similarity">
    <text evidence="1 7">Belongs to the peptidase M3 family.</text>
</comment>
<keyword evidence="6 7" id="KW-0482">Metalloprotease</keyword>